<sequence length="596" mass="65277">MATVITAAGALIHNEGNPYFAGTSTVATTQREHGPIKRSSTESYTKEDSFSNEKGQSDPEVLLAEKIDEAELEKRRKHERYMKFRPYILGAVALVILGWWISSIVLKATRHRWIVQTFFAWSFILIIAFRFIPNSVVTRPVEAVWGPLVQQPWYKLPYRTRLAIGWLCLLGIVFGSAFGFPLHLGTTYGDRAISVLGLFVFQCCFWATSKRRSEIPWPTIIVGLFLQQAIALFVLKSGAGFSIFKWIATLAGDFLSQANAGSGFFFDAETTAKHWFFVNTLGSIIFFVAFVQMMYYLGVMQWIIKNFAWLFFKLMNVSGAEAVVAAASPWIGQGESACLVRPYVDLMTESELHVTMTSGFSTIAGSVLAAYISLGVPPQNLVTSSVMSIPASIAISKMRMPETEEPVTRGQVTIDRGEAGKHAPANALHAFSQGAVFGLIVAGQILTNVLTVLALVAMINGLLTWIGHGFGINRLTLELVIGYIFYPITFFLGVPRAEILRVSQLFATKLIANEFSAYLDLQSITRSEFPLSPRAYTIASYGLCGFANLGSLGIQIGVLGALAPSRGKVIARIALSAMICGFMSTLQTAGIVGMLV</sequence>
<feature type="transmembrane region" description="Helical" evidence="8">
    <location>
        <begin position="436"/>
        <end position="463"/>
    </location>
</feature>
<evidence type="ECO:0000259" key="9">
    <source>
        <dbReference type="Pfam" id="PF01773"/>
    </source>
</evidence>
<feature type="transmembrane region" description="Helical" evidence="8">
    <location>
        <begin position="162"/>
        <end position="180"/>
    </location>
</feature>
<protein>
    <submittedName>
        <fullName evidence="12">H+/nucleoside cotransporter</fullName>
    </submittedName>
</protein>
<dbReference type="EMBL" id="MU150237">
    <property type="protein sequence ID" value="KAF9467285.1"/>
    <property type="molecule type" value="Genomic_DNA"/>
</dbReference>
<evidence type="ECO:0000259" key="10">
    <source>
        <dbReference type="Pfam" id="PF07662"/>
    </source>
</evidence>
<accession>A0A9P5YGL5</accession>
<dbReference type="AlphaFoldDB" id="A0A9P5YGL5"/>
<name>A0A9P5YGL5_9AGAR</name>
<evidence type="ECO:0000259" key="11">
    <source>
        <dbReference type="Pfam" id="PF07670"/>
    </source>
</evidence>
<keyword evidence="3" id="KW-1003">Cell membrane</keyword>
<evidence type="ECO:0000256" key="6">
    <source>
        <dbReference type="ARBA" id="ARBA00023136"/>
    </source>
</evidence>
<evidence type="ECO:0000256" key="3">
    <source>
        <dbReference type="ARBA" id="ARBA00022475"/>
    </source>
</evidence>
<evidence type="ECO:0000256" key="2">
    <source>
        <dbReference type="ARBA" id="ARBA00009033"/>
    </source>
</evidence>
<feature type="transmembrane region" description="Helical" evidence="8">
    <location>
        <begin position="538"/>
        <end position="562"/>
    </location>
</feature>
<evidence type="ECO:0000256" key="5">
    <source>
        <dbReference type="ARBA" id="ARBA00022989"/>
    </source>
</evidence>
<dbReference type="Pfam" id="PF07670">
    <property type="entry name" value="Gate"/>
    <property type="match status" value="1"/>
</dbReference>
<feature type="transmembrane region" description="Helical" evidence="8">
    <location>
        <begin position="475"/>
        <end position="494"/>
    </location>
</feature>
<feature type="transmembrane region" description="Helical" evidence="8">
    <location>
        <begin position="310"/>
        <end position="332"/>
    </location>
</feature>
<organism evidence="12 13">
    <name type="scientific">Collybia nuda</name>
    <dbReference type="NCBI Taxonomy" id="64659"/>
    <lineage>
        <taxon>Eukaryota</taxon>
        <taxon>Fungi</taxon>
        <taxon>Dikarya</taxon>
        <taxon>Basidiomycota</taxon>
        <taxon>Agaricomycotina</taxon>
        <taxon>Agaricomycetes</taxon>
        <taxon>Agaricomycetidae</taxon>
        <taxon>Agaricales</taxon>
        <taxon>Tricholomatineae</taxon>
        <taxon>Clitocybaceae</taxon>
        <taxon>Collybia</taxon>
    </lineage>
</organism>
<dbReference type="GO" id="GO:0015293">
    <property type="term" value="F:symporter activity"/>
    <property type="evidence" value="ECO:0007669"/>
    <property type="project" value="TreeGrafter"/>
</dbReference>
<keyword evidence="6 8" id="KW-0472">Membrane</keyword>
<dbReference type="OrthoDB" id="6075923at2759"/>
<dbReference type="Proteomes" id="UP000807353">
    <property type="component" value="Unassembled WGS sequence"/>
</dbReference>
<dbReference type="GO" id="GO:0005337">
    <property type="term" value="F:nucleoside transmembrane transporter activity"/>
    <property type="evidence" value="ECO:0007669"/>
    <property type="project" value="InterPro"/>
</dbReference>
<dbReference type="InterPro" id="IPR011642">
    <property type="entry name" value="Gate_dom"/>
</dbReference>
<evidence type="ECO:0000313" key="13">
    <source>
        <dbReference type="Proteomes" id="UP000807353"/>
    </source>
</evidence>
<feature type="transmembrane region" description="Helical" evidence="8">
    <location>
        <begin position="84"/>
        <end position="101"/>
    </location>
</feature>
<evidence type="ECO:0000256" key="1">
    <source>
        <dbReference type="ARBA" id="ARBA00004651"/>
    </source>
</evidence>
<feature type="domain" description="Concentrative nucleoside transporter C-terminal" evidence="10">
    <location>
        <begin position="381"/>
        <end position="593"/>
    </location>
</feature>
<feature type="domain" description="Nucleoside transporter/FeoB GTPase Gate" evidence="11">
    <location>
        <begin position="278"/>
        <end position="375"/>
    </location>
</feature>
<feature type="transmembrane region" description="Helical" evidence="8">
    <location>
        <begin position="569"/>
        <end position="595"/>
    </location>
</feature>
<evidence type="ECO:0000256" key="7">
    <source>
        <dbReference type="SAM" id="MobiDB-lite"/>
    </source>
</evidence>
<keyword evidence="13" id="KW-1185">Reference proteome</keyword>
<feature type="domain" description="Concentrative nucleoside transporter N-terminal" evidence="9">
    <location>
        <begin position="196"/>
        <end position="267"/>
    </location>
</feature>
<comment type="caution">
    <text evidence="12">The sequence shown here is derived from an EMBL/GenBank/DDBJ whole genome shotgun (WGS) entry which is preliminary data.</text>
</comment>
<evidence type="ECO:0000256" key="8">
    <source>
        <dbReference type="SAM" id="Phobius"/>
    </source>
</evidence>
<comment type="similarity">
    <text evidence="2">Belongs to the concentrative nucleoside transporter (CNT) (TC 2.A.41) family.</text>
</comment>
<keyword evidence="5 8" id="KW-1133">Transmembrane helix</keyword>
<feature type="transmembrane region" description="Helical" evidence="8">
    <location>
        <begin position="275"/>
        <end position="298"/>
    </location>
</feature>
<gene>
    <name evidence="12" type="ORF">BDZ94DRAFT_1211035</name>
</gene>
<feature type="region of interest" description="Disordered" evidence="7">
    <location>
        <begin position="27"/>
        <end position="57"/>
    </location>
</feature>
<dbReference type="Pfam" id="PF01773">
    <property type="entry name" value="Nucleos_tra2_N"/>
    <property type="match status" value="1"/>
</dbReference>
<dbReference type="PANTHER" id="PTHR10590">
    <property type="entry name" value="SODIUM/NUCLEOSIDE COTRANSPORTER"/>
    <property type="match status" value="1"/>
</dbReference>
<evidence type="ECO:0000313" key="12">
    <source>
        <dbReference type="EMBL" id="KAF9467285.1"/>
    </source>
</evidence>
<feature type="transmembrane region" description="Helical" evidence="8">
    <location>
        <begin position="192"/>
        <end position="208"/>
    </location>
</feature>
<feature type="transmembrane region" description="Helical" evidence="8">
    <location>
        <begin position="215"/>
        <end position="235"/>
    </location>
</feature>
<dbReference type="PANTHER" id="PTHR10590:SF4">
    <property type="entry name" value="SOLUTE CARRIER FAMILY 28 MEMBER 3"/>
    <property type="match status" value="1"/>
</dbReference>
<reference evidence="12" key="1">
    <citation type="submission" date="2020-11" db="EMBL/GenBank/DDBJ databases">
        <authorList>
            <consortium name="DOE Joint Genome Institute"/>
            <person name="Ahrendt S."/>
            <person name="Riley R."/>
            <person name="Andreopoulos W."/>
            <person name="Labutti K."/>
            <person name="Pangilinan J."/>
            <person name="Ruiz-Duenas F.J."/>
            <person name="Barrasa J.M."/>
            <person name="Sanchez-Garcia M."/>
            <person name="Camarero S."/>
            <person name="Miyauchi S."/>
            <person name="Serrano A."/>
            <person name="Linde D."/>
            <person name="Babiker R."/>
            <person name="Drula E."/>
            <person name="Ayuso-Fernandez I."/>
            <person name="Pacheco R."/>
            <person name="Padilla G."/>
            <person name="Ferreira P."/>
            <person name="Barriuso J."/>
            <person name="Kellner H."/>
            <person name="Castanera R."/>
            <person name="Alfaro M."/>
            <person name="Ramirez L."/>
            <person name="Pisabarro A.G."/>
            <person name="Kuo A."/>
            <person name="Tritt A."/>
            <person name="Lipzen A."/>
            <person name="He G."/>
            <person name="Yan M."/>
            <person name="Ng V."/>
            <person name="Cullen D."/>
            <person name="Martin F."/>
            <person name="Rosso M.-N."/>
            <person name="Henrissat B."/>
            <person name="Hibbett D."/>
            <person name="Martinez A.T."/>
            <person name="Grigoriev I.V."/>
        </authorList>
    </citation>
    <scope>NUCLEOTIDE SEQUENCE</scope>
    <source>
        <strain evidence="12">CBS 247.69</strain>
    </source>
</reference>
<dbReference type="InterPro" id="IPR008276">
    <property type="entry name" value="C_nuclsd_transpt"/>
</dbReference>
<dbReference type="GO" id="GO:0005886">
    <property type="term" value="C:plasma membrane"/>
    <property type="evidence" value="ECO:0007669"/>
    <property type="project" value="UniProtKB-SubCell"/>
</dbReference>
<dbReference type="InterPro" id="IPR011657">
    <property type="entry name" value="CNT_C_dom"/>
</dbReference>
<dbReference type="Pfam" id="PF07662">
    <property type="entry name" value="Nucleos_tra2_C"/>
    <property type="match status" value="1"/>
</dbReference>
<comment type="subcellular location">
    <subcellularLocation>
        <location evidence="1">Cell membrane</location>
        <topology evidence="1">Multi-pass membrane protein</topology>
    </subcellularLocation>
</comment>
<feature type="compositionally biased region" description="Basic and acidic residues" evidence="7">
    <location>
        <begin position="44"/>
        <end position="57"/>
    </location>
</feature>
<dbReference type="InterPro" id="IPR002668">
    <property type="entry name" value="CNT_N_dom"/>
</dbReference>
<feature type="transmembrane region" description="Helical" evidence="8">
    <location>
        <begin position="352"/>
        <end position="374"/>
    </location>
</feature>
<proteinExistence type="inferred from homology"/>
<evidence type="ECO:0000256" key="4">
    <source>
        <dbReference type="ARBA" id="ARBA00022692"/>
    </source>
</evidence>
<keyword evidence="4 8" id="KW-0812">Transmembrane</keyword>
<feature type="transmembrane region" description="Helical" evidence="8">
    <location>
        <begin position="113"/>
        <end position="132"/>
    </location>
</feature>